<evidence type="ECO:0000256" key="12">
    <source>
        <dbReference type="ARBA" id="ARBA00023034"/>
    </source>
</evidence>
<evidence type="ECO:0000313" key="19">
    <source>
        <dbReference type="EMBL" id="APU50785.1"/>
    </source>
</evidence>
<dbReference type="Gene3D" id="3.90.550.10">
    <property type="entry name" value="Spore Coat Polysaccharide Biosynthesis Protein SpsA, Chain A"/>
    <property type="match status" value="1"/>
</dbReference>
<keyword evidence="10" id="KW-0735">Signal-anchor</keyword>
<dbReference type="Gene3D" id="2.80.10.50">
    <property type="match status" value="1"/>
</dbReference>
<evidence type="ECO:0000256" key="16">
    <source>
        <dbReference type="ARBA" id="ARBA00023211"/>
    </source>
</evidence>
<evidence type="ECO:0000256" key="11">
    <source>
        <dbReference type="ARBA" id="ARBA00022989"/>
    </source>
</evidence>
<keyword evidence="5 17" id="KW-0328">Glycosyltransferase</keyword>
<keyword evidence="15" id="KW-0325">Glycoprotein</keyword>
<dbReference type="GO" id="GO:0004653">
    <property type="term" value="F:polypeptide N-acetylgalactosaminyltransferase activity"/>
    <property type="evidence" value="ECO:0007669"/>
    <property type="project" value="TreeGrafter"/>
</dbReference>
<keyword evidence="20" id="KW-1185">Reference proteome</keyword>
<dbReference type="EMBL" id="KX125089">
    <property type="protein sequence ID" value="APU50785.1"/>
    <property type="molecule type" value="mRNA"/>
</dbReference>
<dbReference type="RefSeq" id="XP_002740445.1">
    <property type="nucleotide sequence ID" value="XM_002740399.2"/>
</dbReference>
<dbReference type="GO" id="GO:0006493">
    <property type="term" value="P:protein O-linked glycosylation"/>
    <property type="evidence" value="ECO:0007669"/>
    <property type="project" value="TreeGrafter"/>
</dbReference>
<reference evidence="21" key="3">
    <citation type="submission" date="2025-05" db="UniProtKB">
        <authorList>
            <consortium name="RefSeq"/>
        </authorList>
    </citation>
    <scope>IDENTIFICATION</scope>
    <source>
        <tissue evidence="21">Testes</tissue>
    </source>
</reference>
<dbReference type="InterPro" id="IPR035992">
    <property type="entry name" value="Ricin_B-like_lectins"/>
</dbReference>
<dbReference type="InterPro" id="IPR029044">
    <property type="entry name" value="Nucleotide-diphossugar_trans"/>
</dbReference>
<dbReference type="UniPathway" id="UPA00378"/>
<dbReference type="InterPro" id="IPR045885">
    <property type="entry name" value="GalNAc-T"/>
</dbReference>
<evidence type="ECO:0000256" key="13">
    <source>
        <dbReference type="ARBA" id="ARBA00023136"/>
    </source>
</evidence>
<dbReference type="SMART" id="SM00458">
    <property type="entry name" value="RICIN"/>
    <property type="match status" value="1"/>
</dbReference>
<feature type="domain" description="Ricin B lectin" evidence="18">
    <location>
        <begin position="469"/>
        <end position="588"/>
    </location>
</feature>
<evidence type="ECO:0000259" key="18">
    <source>
        <dbReference type="SMART" id="SM00458"/>
    </source>
</evidence>
<dbReference type="GO" id="GO:0046872">
    <property type="term" value="F:metal ion binding"/>
    <property type="evidence" value="ECO:0007669"/>
    <property type="project" value="UniProtKB-KW"/>
</dbReference>
<evidence type="ECO:0000256" key="6">
    <source>
        <dbReference type="ARBA" id="ARBA00022679"/>
    </source>
</evidence>
<keyword evidence="9 17" id="KW-0430">Lectin</keyword>
<evidence type="ECO:0000256" key="9">
    <source>
        <dbReference type="ARBA" id="ARBA00022734"/>
    </source>
</evidence>
<keyword evidence="11" id="KW-1133">Transmembrane helix</keyword>
<dbReference type="PANTHER" id="PTHR11675">
    <property type="entry name" value="N-ACETYLGALACTOSAMINYLTRANSFERASE"/>
    <property type="match status" value="1"/>
</dbReference>
<dbReference type="KEGG" id="sko:100367329"/>
<name>A0A1L7H7F7_SACKO</name>
<keyword evidence="13" id="KW-0472">Membrane</keyword>
<comment type="similarity">
    <text evidence="4 17">Belongs to the glycosyltransferase 2 family. GalNAc-T subfamily.</text>
</comment>
<keyword evidence="8" id="KW-0479">Metal-binding</keyword>
<comment type="subcellular location">
    <subcellularLocation>
        <location evidence="2 17">Golgi apparatus membrane</location>
        <topology evidence="2 17">Single-pass type II membrane protein</topology>
    </subcellularLocation>
</comment>
<reference evidence="19" key="2">
    <citation type="submission" date="2016-04" db="EMBL/GenBank/DDBJ databases">
        <authorList>
            <person name="Evans L.H."/>
            <person name="Alamgir A."/>
            <person name="Owens N."/>
            <person name="Weber N.D."/>
            <person name="Virtaneva K."/>
            <person name="Barbian K."/>
            <person name="Babar A."/>
            <person name="Rosenke K."/>
        </authorList>
    </citation>
    <scope>NUCLEOTIDE SEQUENCE</scope>
</reference>
<evidence type="ECO:0000256" key="2">
    <source>
        <dbReference type="ARBA" id="ARBA00004323"/>
    </source>
</evidence>
<dbReference type="OrthoDB" id="6072411at2759"/>
<evidence type="ECO:0000256" key="3">
    <source>
        <dbReference type="ARBA" id="ARBA00004922"/>
    </source>
</evidence>
<keyword evidence="14 17" id="KW-1015">Disulfide bond</keyword>
<evidence type="ECO:0000256" key="10">
    <source>
        <dbReference type="ARBA" id="ARBA00022968"/>
    </source>
</evidence>
<keyword evidence="6 17" id="KW-0808">Transferase</keyword>
<evidence type="ECO:0000256" key="15">
    <source>
        <dbReference type="ARBA" id="ARBA00023180"/>
    </source>
</evidence>
<dbReference type="GO" id="GO:0000139">
    <property type="term" value="C:Golgi membrane"/>
    <property type="evidence" value="ECO:0007669"/>
    <property type="project" value="UniProtKB-SubCell"/>
</dbReference>
<dbReference type="GeneID" id="100367329"/>
<accession>A0A1L7H7F7</accession>
<dbReference type="PROSITE" id="PS50231">
    <property type="entry name" value="RICIN_B_LECTIN"/>
    <property type="match status" value="1"/>
</dbReference>
<evidence type="ECO:0000256" key="14">
    <source>
        <dbReference type="ARBA" id="ARBA00023157"/>
    </source>
</evidence>
<evidence type="ECO:0000256" key="17">
    <source>
        <dbReference type="RuleBase" id="RU361242"/>
    </source>
</evidence>
<sequence>MVRFRPRRFVVSGTLVVCALLMLRSILLVGEVKPEEIGHRYDRLQKQLSPSFDIKLVKPGSVSLGNVFKSRVLGNYENLPPSQEGRTGPGEYAKAVKTTPDEQKQVDRSINEYGFNQYVSDKISLDRTIKDLREEQCKYWHYPESLPAVGVIIVFHNEGWSTLLRTVHSLFNRTPPTLLHEVVLVDDFSNKEHLRERLEEYVKEPRFLGKIKLVRNAKREGLIRTRTVGAIHSTADVLVWLDAHCEVGINWLPPLLSPIAQNRTTVTVPIIDVIDNMDYTMRSQGSGELSRGGFDWSLYWKHLPMSKEETRKRSLSSEPYRSPAMAGGLFAMARDYFFELGAYDPGLEVWGGENFELSFKIWQCGGSMLWVPCSHVGHVYRILGKVPYRAPNATMTQWSLRNYRRVVEVWMDDYKEFFYRSKPESQLLHFGDISKQLEFKTKHNCKNFDWFMKEVAPDLLAVYPVPAANQAWGEIKSNTNKVCVDTMGNREGGTIGISGCHGQGGNQLFRITEDHEFRIHELCLYEIYSEVKLRRCDGKSKYSWFFDESKGWISLKDKNLCLELNSNLRRLSMKKCDISNGLQKWIINNQLKIS</sequence>
<comment type="pathway">
    <text evidence="3 17">Protein modification; protein glycosylation.</text>
</comment>
<evidence type="ECO:0000313" key="21">
    <source>
        <dbReference type="RefSeq" id="XP_002740445.1"/>
    </source>
</evidence>
<dbReference type="PANTHER" id="PTHR11675:SF68">
    <property type="entry name" value="N-ACETYLGALACTOSAMINYLTRANSFERASE 7"/>
    <property type="match status" value="1"/>
</dbReference>
<evidence type="ECO:0000256" key="4">
    <source>
        <dbReference type="ARBA" id="ARBA00005680"/>
    </source>
</evidence>
<dbReference type="SUPFAM" id="SSF50370">
    <property type="entry name" value="Ricin B-like lectins"/>
    <property type="match status" value="1"/>
</dbReference>
<reference evidence="19" key="1">
    <citation type="journal article" date="2008" name="Biol. Bull.">
        <title>cDNA sequences for transcription factors and signaling proteins of the hemichordate Saccoglossus kowalevskii: efficacy of the expressed sequence tag (EST) approach for evolutionary and developmental studies of a new organism.</title>
        <authorList>
            <person name="Freeman R.M. Jr."/>
            <person name="Wu M."/>
            <person name="Cordonnier-Pratt M.M."/>
            <person name="Pratt L.H."/>
            <person name="Gruber C.E."/>
            <person name="Smith M."/>
            <person name="Lander E.S."/>
            <person name="Stange-Thomann N."/>
            <person name="Lowe C.J."/>
            <person name="Gerhart J."/>
            <person name="Kirschner M."/>
        </authorList>
    </citation>
    <scope>NUCLEOTIDE SEQUENCE</scope>
</reference>
<dbReference type="Pfam" id="PF00535">
    <property type="entry name" value="Glycos_transf_2"/>
    <property type="match status" value="1"/>
</dbReference>
<evidence type="ECO:0000256" key="5">
    <source>
        <dbReference type="ARBA" id="ARBA00022676"/>
    </source>
</evidence>
<protein>
    <recommendedName>
        <fullName evidence="17">Polypeptide N-acetylgalactosaminyltransferase</fullName>
        <ecNumber evidence="17">2.4.1.-</ecNumber>
    </recommendedName>
    <alternativeName>
        <fullName evidence="17">Protein-UDP acetylgalactosaminyltransferase</fullName>
    </alternativeName>
</protein>
<proteinExistence type="evidence at transcript level"/>
<dbReference type="FunFam" id="3.90.550.10:FF:000053">
    <property type="entry name" value="Polypeptide N-acetylgalactosaminyltransferase"/>
    <property type="match status" value="1"/>
</dbReference>
<evidence type="ECO:0000313" key="20">
    <source>
        <dbReference type="Proteomes" id="UP000694865"/>
    </source>
</evidence>
<evidence type="ECO:0000256" key="1">
    <source>
        <dbReference type="ARBA" id="ARBA00001936"/>
    </source>
</evidence>
<organism evidence="19">
    <name type="scientific">Saccoglossus kowalevskii</name>
    <name type="common">Acorn worm</name>
    <dbReference type="NCBI Taxonomy" id="10224"/>
    <lineage>
        <taxon>Eukaryota</taxon>
        <taxon>Metazoa</taxon>
        <taxon>Hemichordata</taxon>
        <taxon>Enteropneusta</taxon>
        <taxon>Harrimaniidae</taxon>
        <taxon>Saccoglossus</taxon>
    </lineage>
</organism>
<evidence type="ECO:0000256" key="7">
    <source>
        <dbReference type="ARBA" id="ARBA00022692"/>
    </source>
</evidence>
<dbReference type="AlphaFoldDB" id="A0A1L7H7F7"/>
<keyword evidence="12 17" id="KW-0333">Golgi apparatus</keyword>
<dbReference type="Proteomes" id="UP000694865">
    <property type="component" value="Unplaced"/>
</dbReference>
<dbReference type="EC" id="2.4.1.-" evidence="17"/>
<dbReference type="InterPro" id="IPR001173">
    <property type="entry name" value="Glyco_trans_2-like"/>
</dbReference>
<evidence type="ECO:0000256" key="8">
    <source>
        <dbReference type="ARBA" id="ARBA00022723"/>
    </source>
</evidence>
<keyword evidence="7" id="KW-0812">Transmembrane</keyword>
<dbReference type="CDD" id="cd23437">
    <property type="entry name" value="beta-trefoil_Ricin_GALNT7"/>
    <property type="match status" value="1"/>
</dbReference>
<keyword evidence="16 17" id="KW-0464">Manganese</keyword>
<dbReference type="CDD" id="cd02510">
    <property type="entry name" value="pp-GalNAc-T"/>
    <property type="match status" value="1"/>
</dbReference>
<comment type="cofactor">
    <cofactor evidence="1 17">
        <name>Mn(2+)</name>
        <dbReference type="ChEBI" id="CHEBI:29035"/>
    </cofactor>
</comment>
<dbReference type="GO" id="GO:0030246">
    <property type="term" value="F:carbohydrate binding"/>
    <property type="evidence" value="ECO:0007669"/>
    <property type="project" value="UniProtKB-KW"/>
</dbReference>
<dbReference type="Pfam" id="PF00652">
    <property type="entry name" value="Ricin_B_lectin"/>
    <property type="match status" value="1"/>
</dbReference>
<gene>
    <name evidence="21" type="primary">LOC100367329</name>
    <name evidence="19" type="ORF">Sakowv30026278mg</name>
</gene>
<dbReference type="InterPro" id="IPR000772">
    <property type="entry name" value="Ricin_B_lectin"/>
</dbReference>
<dbReference type="SUPFAM" id="SSF53448">
    <property type="entry name" value="Nucleotide-diphospho-sugar transferases"/>
    <property type="match status" value="1"/>
</dbReference>